<evidence type="ECO:0000256" key="1">
    <source>
        <dbReference type="ARBA" id="ARBA00022670"/>
    </source>
</evidence>
<dbReference type="PRINTS" id="PR00722">
    <property type="entry name" value="CHYMOTRYPSIN"/>
</dbReference>
<dbReference type="OrthoDB" id="10051896at2759"/>
<feature type="chain" id="PRO_5025517718" evidence="7">
    <location>
        <begin position="23"/>
        <end position="309"/>
    </location>
</feature>
<evidence type="ECO:0000259" key="8">
    <source>
        <dbReference type="PROSITE" id="PS50240"/>
    </source>
</evidence>
<keyword evidence="5" id="KW-1015">Disulfide bond</keyword>
<reference evidence="9" key="2">
    <citation type="submission" date="2025-08" db="UniProtKB">
        <authorList>
            <consortium name="Ensembl"/>
        </authorList>
    </citation>
    <scope>IDENTIFICATION</scope>
</reference>
<dbReference type="Gene3D" id="2.40.10.10">
    <property type="entry name" value="Trypsin-like serine proteases"/>
    <property type="match status" value="1"/>
</dbReference>
<evidence type="ECO:0000256" key="6">
    <source>
        <dbReference type="RuleBase" id="RU363034"/>
    </source>
</evidence>
<keyword evidence="2 7" id="KW-0732">Signal</keyword>
<evidence type="ECO:0000256" key="7">
    <source>
        <dbReference type="SAM" id="SignalP"/>
    </source>
</evidence>
<dbReference type="PROSITE" id="PS00134">
    <property type="entry name" value="TRYPSIN_HIS"/>
    <property type="match status" value="1"/>
</dbReference>
<evidence type="ECO:0000313" key="9">
    <source>
        <dbReference type="Ensembl" id="ENSSORP00005055939.1"/>
    </source>
</evidence>
<dbReference type="Proteomes" id="UP000472271">
    <property type="component" value="Chromosome 19"/>
</dbReference>
<dbReference type="CDD" id="cd00190">
    <property type="entry name" value="Tryp_SPc"/>
    <property type="match status" value="1"/>
</dbReference>
<keyword evidence="10" id="KW-1185">Reference proteome</keyword>
<dbReference type="Pfam" id="PF00089">
    <property type="entry name" value="Trypsin"/>
    <property type="match status" value="1"/>
</dbReference>
<dbReference type="InterPro" id="IPR009003">
    <property type="entry name" value="Peptidase_S1_PA"/>
</dbReference>
<evidence type="ECO:0000256" key="2">
    <source>
        <dbReference type="ARBA" id="ARBA00022729"/>
    </source>
</evidence>
<sequence>MDTWTTWIFVMCALLAGQGSEAQEVSCGTAPLNNNRIVGGQNAQPGVWPWQVSLHYNPFRSHICGGTLINEQWVLTAAHCILNSSASLWTLYMGRINQNGPNANEVIRTLSQDVIVHPDYNATLITNDIALMKLSSPVNFTDFIRPICLAGNGSQFTNSTSCWATGWGRITANESLTGLQTLQQVEVPVVENDLCGFFYEFVSNANIIPSMICAGVEGRGVCSGDSGGPLQCLQNNQWIQAGITSFVVPCALGFPDVYSRVTSFETWVRSQVTQSNVSFVTFSKAVGTVDTAYASQLTFAVILATIFLQ</sequence>
<protein>
    <submittedName>
        <fullName evidence="9">Chymotrypsin-like protease CTRL-1</fullName>
    </submittedName>
</protein>
<dbReference type="InterPro" id="IPR001314">
    <property type="entry name" value="Peptidase_S1A"/>
</dbReference>
<accession>A0A673CRE8</accession>
<gene>
    <name evidence="9" type="primary">zgc:123217</name>
</gene>
<dbReference type="InterPro" id="IPR018114">
    <property type="entry name" value="TRYPSIN_HIS"/>
</dbReference>
<dbReference type="GO" id="GO:0006508">
    <property type="term" value="P:proteolysis"/>
    <property type="evidence" value="ECO:0007669"/>
    <property type="project" value="UniProtKB-KW"/>
</dbReference>
<reference evidence="9" key="3">
    <citation type="submission" date="2025-09" db="UniProtKB">
        <authorList>
            <consortium name="Ensembl"/>
        </authorList>
    </citation>
    <scope>IDENTIFICATION</scope>
</reference>
<dbReference type="Ensembl" id="ENSSORT00005057228.1">
    <property type="protein sequence ID" value="ENSSORP00005055939.1"/>
    <property type="gene ID" value="ENSSORG00005024924.1"/>
</dbReference>
<dbReference type="InParanoid" id="A0A673CRE8"/>
<keyword evidence="4 6" id="KW-0720">Serine protease</keyword>
<evidence type="ECO:0000256" key="5">
    <source>
        <dbReference type="ARBA" id="ARBA00023157"/>
    </source>
</evidence>
<name>A0A673CRE8_9TELE</name>
<dbReference type="SMART" id="SM00020">
    <property type="entry name" value="Tryp_SPc"/>
    <property type="match status" value="1"/>
</dbReference>
<feature type="signal peptide" evidence="7">
    <location>
        <begin position="1"/>
        <end position="22"/>
    </location>
</feature>
<dbReference type="PROSITE" id="PS50240">
    <property type="entry name" value="TRYPSIN_DOM"/>
    <property type="match status" value="1"/>
</dbReference>
<dbReference type="InterPro" id="IPR001254">
    <property type="entry name" value="Trypsin_dom"/>
</dbReference>
<dbReference type="SUPFAM" id="SSF50494">
    <property type="entry name" value="Trypsin-like serine proteases"/>
    <property type="match status" value="1"/>
</dbReference>
<evidence type="ECO:0000256" key="4">
    <source>
        <dbReference type="ARBA" id="ARBA00022825"/>
    </source>
</evidence>
<proteinExistence type="predicted"/>
<dbReference type="InterPro" id="IPR043504">
    <property type="entry name" value="Peptidase_S1_PA_chymotrypsin"/>
</dbReference>
<evidence type="ECO:0000256" key="3">
    <source>
        <dbReference type="ARBA" id="ARBA00022801"/>
    </source>
</evidence>
<keyword evidence="3 6" id="KW-0378">Hydrolase</keyword>
<dbReference type="FunFam" id="2.40.10.10:FF:000024">
    <property type="entry name" value="Serine protease 53"/>
    <property type="match status" value="1"/>
</dbReference>
<dbReference type="AlphaFoldDB" id="A0A673CRE8"/>
<feature type="domain" description="Peptidase S1" evidence="8">
    <location>
        <begin position="37"/>
        <end position="273"/>
    </location>
</feature>
<reference evidence="9" key="1">
    <citation type="submission" date="2019-06" db="EMBL/GenBank/DDBJ databases">
        <authorList>
            <consortium name="Wellcome Sanger Institute Data Sharing"/>
        </authorList>
    </citation>
    <scope>NUCLEOTIDE SEQUENCE [LARGE SCALE GENOMIC DNA]</scope>
</reference>
<dbReference type="PROSITE" id="PS00135">
    <property type="entry name" value="TRYPSIN_SER"/>
    <property type="match status" value="1"/>
</dbReference>
<evidence type="ECO:0000313" key="10">
    <source>
        <dbReference type="Proteomes" id="UP000472271"/>
    </source>
</evidence>
<dbReference type="PANTHER" id="PTHR24252">
    <property type="entry name" value="ACROSIN-RELATED"/>
    <property type="match status" value="1"/>
</dbReference>
<organism evidence="9 10">
    <name type="scientific">Sphaeramia orbicularis</name>
    <name type="common">orbiculate cardinalfish</name>
    <dbReference type="NCBI Taxonomy" id="375764"/>
    <lineage>
        <taxon>Eukaryota</taxon>
        <taxon>Metazoa</taxon>
        <taxon>Chordata</taxon>
        <taxon>Craniata</taxon>
        <taxon>Vertebrata</taxon>
        <taxon>Euteleostomi</taxon>
        <taxon>Actinopterygii</taxon>
        <taxon>Neopterygii</taxon>
        <taxon>Teleostei</taxon>
        <taxon>Neoteleostei</taxon>
        <taxon>Acanthomorphata</taxon>
        <taxon>Gobiaria</taxon>
        <taxon>Kurtiformes</taxon>
        <taxon>Apogonoidei</taxon>
        <taxon>Apogonidae</taxon>
        <taxon>Apogoninae</taxon>
        <taxon>Sphaeramia</taxon>
    </lineage>
</organism>
<dbReference type="PANTHER" id="PTHR24252:SF7">
    <property type="entry name" value="HYALIN"/>
    <property type="match status" value="1"/>
</dbReference>
<keyword evidence="1 6" id="KW-0645">Protease</keyword>
<dbReference type="InterPro" id="IPR033116">
    <property type="entry name" value="TRYPSIN_SER"/>
</dbReference>
<dbReference type="GO" id="GO:0004252">
    <property type="term" value="F:serine-type endopeptidase activity"/>
    <property type="evidence" value="ECO:0007669"/>
    <property type="project" value="InterPro"/>
</dbReference>